<protein>
    <submittedName>
        <fullName evidence="7">Zinc ABC transporter substrate-binding protein</fullName>
    </submittedName>
</protein>
<dbReference type="InterPro" id="IPR006129">
    <property type="entry name" value="AdhesinB"/>
</dbReference>
<reference evidence="7" key="1">
    <citation type="submission" date="2020-10" db="EMBL/GenBank/DDBJ databases">
        <authorList>
            <person name="Castelo-Branco R."/>
            <person name="Eusebio N."/>
            <person name="Adriana R."/>
            <person name="Vieira A."/>
            <person name="Brugerolle De Fraissinette N."/>
            <person name="Rezende De Castro R."/>
            <person name="Schneider M.P."/>
            <person name="Vasconcelos V."/>
            <person name="Leao P.N."/>
        </authorList>
    </citation>
    <scope>NUCLEOTIDE SEQUENCE</scope>
    <source>
        <strain evidence="7">LEGE 07157</strain>
    </source>
</reference>
<keyword evidence="2 5" id="KW-0813">Transport</keyword>
<evidence type="ECO:0000256" key="5">
    <source>
        <dbReference type="RuleBase" id="RU003512"/>
    </source>
</evidence>
<keyword evidence="3" id="KW-0479">Metal-binding</keyword>
<evidence type="ECO:0000256" key="3">
    <source>
        <dbReference type="ARBA" id="ARBA00022723"/>
    </source>
</evidence>
<dbReference type="SUPFAM" id="SSF53807">
    <property type="entry name" value="Helical backbone' metal receptor"/>
    <property type="match status" value="1"/>
</dbReference>
<sequence length="358" mass="39903">MFNFRVQNSEFRDRGNRVINRPSISPIANCLLVAAISLTGCTKENQTVTTQEKPQVVASSSILCDLTQQIAQDTVELNCLMAPEQDPHTYVTTPSNRKAMETATLIFYGGYQLAPSIENLVKAINTSAPKVAVYEEAVPEPLQSEHHHHEEEEHHHEEEEHHHEEEENHHEEELEPDPHVWHNVQNGIAIVGVIEEKLAEINPEQAQRYAQNAEQLKGQLEELDAWVKQQVATIPEGQRTLVTTHDAFNYYSQAYGFESSEALQGMSTEEKPTATRVKELVEKVEETKVPTIFAEVTANNQVIGTVAREAKVKVSERELFTGALGSKEDEAGTYRGAIAANTCTIVNGLGGECTPFNR</sequence>
<dbReference type="InterPro" id="IPR050492">
    <property type="entry name" value="Bact_metal-bind_prot9"/>
</dbReference>
<dbReference type="GO" id="GO:0007155">
    <property type="term" value="P:cell adhesion"/>
    <property type="evidence" value="ECO:0007669"/>
    <property type="project" value="InterPro"/>
</dbReference>
<evidence type="ECO:0000313" key="8">
    <source>
        <dbReference type="Proteomes" id="UP000654482"/>
    </source>
</evidence>
<dbReference type="InterPro" id="IPR006127">
    <property type="entry name" value="ZnuA-like"/>
</dbReference>
<keyword evidence="4" id="KW-0732">Signal</keyword>
<dbReference type="Pfam" id="PF01297">
    <property type="entry name" value="ZnuA"/>
    <property type="match status" value="1"/>
</dbReference>
<feature type="region of interest" description="Disordered" evidence="6">
    <location>
        <begin position="141"/>
        <end position="174"/>
    </location>
</feature>
<dbReference type="GO" id="GO:0030001">
    <property type="term" value="P:metal ion transport"/>
    <property type="evidence" value="ECO:0007669"/>
    <property type="project" value="InterPro"/>
</dbReference>
<dbReference type="Gene3D" id="3.40.50.1980">
    <property type="entry name" value="Nitrogenase molybdenum iron protein domain"/>
    <property type="match status" value="2"/>
</dbReference>
<comment type="similarity">
    <text evidence="5">Belongs to the bacterial solute-binding protein 9 family.</text>
</comment>
<comment type="caution">
    <text evidence="7">The sequence shown here is derived from an EMBL/GenBank/DDBJ whole genome shotgun (WGS) entry which is preliminary data.</text>
</comment>
<dbReference type="EMBL" id="JADEWZ010000042">
    <property type="protein sequence ID" value="MBE9118265.1"/>
    <property type="molecule type" value="Genomic_DNA"/>
</dbReference>
<feature type="compositionally biased region" description="Basic and acidic residues" evidence="6">
    <location>
        <begin position="143"/>
        <end position="174"/>
    </location>
</feature>
<dbReference type="GO" id="GO:0030313">
    <property type="term" value="C:cell envelope"/>
    <property type="evidence" value="ECO:0007669"/>
    <property type="project" value="UniProtKB-SubCell"/>
</dbReference>
<gene>
    <name evidence="7" type="ORF">IQ249_20445</name>
</gene>
<dbReference type="Proteomes" id="UP000654482">
    <property type="component" value="Unassembled WGS sequence"/>
</dbReference>
<evidence type="ECO:0000256" key="1">
    <source>
        <dbReference type="ARBA" id="ARBA00004196"/>
    </source>
</evidence>
<dbReference type="GO" id="GO:0046872">
    <property type="term" value="F:metal ion binding"/>
    <property type="evidence" value="ECO:0007669"/>
    <property type="project" value="UniProtKB-KW"/>
</dbReference>
<evidence type="ECO:0000256" key="4">
    <source>
        <dbReference type="ARBA" id="ARBA00022729"/>
    </source>
</evidence>
<evidence type="ECO:0000256" key="6">
    <source>
        <dbReference type="SAM" id="MobiDB-lite"/>
    </source>
</evidence>
<dbReference type="InterPro" id="IPR006128">
    <property type="entry name" value="Lipoprotein_PsaA-like"/>
</dbReference>
<dbReference type="PRINTS" id="PR00691">
    <property type="entry name" value="ADHESINB"/>
</dbReference>
<accession>A0A8J7DZP3</accession>
<dbReference type="PANTHER" id="PTHR42953">
    <property type="entry name" value="HIGH-AFFINITY ZINC UPTAKE SYSTEM PROTEIN ZNUA-RELATED"/>
    <property type="match status" value="1"/>
</dbReference>
<organism evidence="7 8">
    <name type="scientific">Lusitaniella coriacea LEGE 07157</name>
    <dbReference type="NCBI Taxonomy" id="945747"/>
    <lineage>
        <taxon>Bacteria</taxon>
        <taxon>Bacillati</taxon>
        <taxon>Cyanobacteriota</taxon>
        <taxon>Cyanophyceae</taxon>
        <taxon>Spirulinales</taxon>
        <taxon>Lusitaniellaceae</taxon>
        <taxon>Lusitaniella</taxon>
    </lineage>
</organism>
<proteinExistence type="inferred from homology"/>
<keyword evidence="8" id="KW-1185">Reference proteome</keyword>
<comment type="subcellular location">
    <subcellularLocation>
        <location evidence="1">Cell envelope</location>
    </subcellularLocation>
</comment>
<dbReference type="PRINTS" id="PR00690">
    <property type="entry name" value="ADHESNFAMILY"/>
</dbReference>
<evidence type="ECO:0000256" key="2">
    <source>
        <dbReference type="ARBA" id="ARBA00022448"/>
    </source>
</evidence>
<evidence type="ECO:0000313" key="7">
    <source>
        <dbReference type="EMBL" id="MBE9118265.1"/>
    </source>
</evidence>
<dbReference type="AlphaFoldDB" id="A0A8J7DZP3"/>
<name>A0A8J7DZP3_9CYAN</name>
<dbReference type="PANTHER" id="PTHR42953:SF1">
    <property type="entry name" value="METAL-BINDING PROTEIN HI_0362-RELATED"/>
    <property type="match status" value="1"/>
</dbReference>